<evidence type="ECO:0000313" key="1">
    <source>
        <dbReference type="EMBL" id="HDZ50873.1"/>
    </source>
</evidence>
<comment type="caution">
    <text evidence="1">The sequence shown here is derived from an EMBL/GenBank/DDBJ whole genome shotgun (WGS) entry which is preliminary data.</text>
</comment>
<dbReference type="EMBL" id="DRFN01000009">
    <property type="protein sequence ID" value="HDZ50873.1"/>
    <property type="molecule type" value="Genomic_DNA"/>
</dbReference>
<dbReference type="AlphaFoldDB" id="A0A7V1A5W5"/>
<name>A0A7V1A5W5_9RHOB</name>
<protein>
    <submittedName>
        <fullName evidence="1">Uncharacterized protein</fullName>
    </submittedName>
</protein>
<organism evidence="1">
    <name type="scientific">Sulfitobacter litoralis</name>
    <dbReference type="NCBI Taxonomy" id="335975"/>
    <lineage>
        <taxon>Bacteria</taxon>
        <taxon>Pseudomonadati</taxon>
        <taxon>Pseudomonadota</taxon>
        <taxon>Alphaproteobacteria</taxon>
        <taxon>Rhodobacterales</taxon>
        <taxon>Roseobacteraceae</taxon>
        <taxon>Sulfitobacter</taxon>
    </lineage>
</organism>
<sequence length="124" mass="13574">MRSKFRMALPLMFIAPSFGYAEVGKFTCSFPNLHSFDEVRMLKSESFVLKFTFDTATGDAFLEGNVGITPVMLVKGDRGLTFLEHLLSGGVQTTTIALDGKAVHSRHTIIGSQLAPSQYYGSCD</sequence>
<dbReference type="Proteomes" id="UP000885704">
    <property type="component" value="Unassembled WGS sequence"/>
</dbReference>
<reference evidence="1" key="1">
    <citation type="journal article" date="2020" name="mSystems">
        <title>Genome- and Community-Level Interaction Insights into Carbon Utilization and Element Cycling Functions of Hydrothermarchaeota in Hydrothermal Sediment.</title>
        <authorList>
            <person name="Zhou Z."/>
            <person name="Liu Y."/>
            <person name="Xu W."/>
            <person name="Pan J."/>
            <person name="Luo Z.H."/>
            <person name="Li M."/>
        </authorList>
    </citation>
    <scope>NUCLEOTIDE SEQUENCE [LARGE SCALE GENOMIC DNA]</scope>
    <source>
        <strain evidence="1">HyVt-323</strain>
    </source>
</reference>
<dbReference type="RefSeq" id="WP_273052106.1">
    <property type="nucleotide sequence ID" value="NZ_DRFN01000009.1"/>
</dbReference>
<accession>A0A7V1A5W5</accession>
<proteinExistence type="predicted"/>
<gene>
    <name evidence="1" type="ORF">ENH63_03630</name>
</gene>